<keyword evidence="2" id="KW-1133">Transmembrane helix</keyword>
<feature type="compositionally biased region" description="Polar residues" evidence="1">
    <location>
        <begin position="48"/>
        <end position="62"/>
    </location>
</feature>
<gene>
    <name evidence="4" type="ORF">LWF01_18600</name>
</gene>
<evidence type="ECO:0000256" key="1">
    <source>
        <dbReference type="SAM" id="MobiDB-lite"/>
    </source>
</evidence>
<organism evidence="4 5">
    <name type="scientific">Saxibacter everestensis</name>
    <dbReference type="NCBI Taxonomy" id="2909229"/>
    <lineage>
        <taxon>Bacteria</taxon>
        <taxon>Bacillati</taxon>
        <taxon>Actinomycetota</taxon>
        <taxon>Actinomycetes</taxon>
        <taxon>Micrococcales</taxon>
        <taxon>Brevibacteriaceae</taxon>
        <taxon>Saxibacter</taxon>
    </lineage>
</organism>
<feature type="domain" description="Phosphatidic acid phosphatase type 2/haloperoxidase" evidence="3">
    <location>
        <begin position="154"/>
        <end position="270"/>
    </location>
</feature>
<keyword evidence="5" id="KW-1185">Reference proteome</keyword>
<sequence>MEQRNDRGPDPVASGTDLVSSPDGPTSGIASAPAPDTGSDLLPDTGSGLPSETASGSASQAVNRRAHRRRVPLIFGLSTAILFTVGALAVYRMVAVADVVLPIDHTVLYWGLAERTPGRDAVITGFTNLGGSIGMTILAGCTAVLISVLQRSWIPLITVACTAAGTISITILGKTAFARSRPDFEFAVPPLEHGYSFPSGHSLNAVALTAVAVYLLVRWQRTRLARTLTIVVGTVFALGMCLSRLFLGHHWATDVLAGICIALAWAAVVIATHAIVDLERRRRRAQDSISALRSVAA</sequence>
<dbReference type="Gene3D" id="1.20.144.10">
    <property type="entry name" value="Phosphatidic acid phosphatase type 2/haloperoxidase"/>
    <property type="match status" value="1"/>
</dbReference>
<dbReference type="SMART" id="SM00014">
    <property type="entry name" value="acidPPc"/>
    <property type="match status" value="1"/>
</dbReference>
<evidence type="ECO:0000313" key="5">
    <source>
        <dbReference type="Proteomes" id="UP001209083"/>
    </source>
</evidence>
<evidence type="ECO:0000256" key="2">
    <source>
        <dbReference type="SAM" id="Phobius"/>
    </source>
</evidence>
<proteinExistence type="predicted"/>
<feature type="transmembrane region" description="Helical" evidence="2">
    <location>
        <begin position="197"/>
        <end position="216"/>
    </location>
</feature>
<keyword evidence="2" id="KW-0812">Transmembrane</keyword>
<protein>
    <submittedName>
        <fullName evidence="4">Phosphatase PAP2 family protein</fullName>
    </submittedName>
</protein>
<keyword evidence="2" id="KW-0472">Membrane</keyword>
<feature type="transmembrane region" description="Helical" evidence="2">
    <location>
        <begin position="255"/>
        <end position="276"/>
    </location>
</feature>
<name>A0ABY8QTA4_9MICO</name>
<dbReference type="Proteomes" id="UP001209083">
    <property type="component" value="Chromosome"/>
</dbReference>
<dbReference type="RefSeq" id="WP_349638864.1">
    <property type="nucleotide sequence ID" value="NZ_CP090958.1"/>
</dbReference>
<evidence type="ECO:0000259" key="3">
    <source>
        <dbReference type="SMART" id="SM00014"/>
    </source>
</evidence>
<evidence type="ECO:0000313" key="4">
    <source>
        <dbReference type="EMBL" id="WGW12066.1"/>
    </source>
</evidence>
<dbReference type="Pfam" id="PF01569">
    <property type="entry name" value="PAP2"/>
    <property type="match status" value="1"/>
</dbReference>
<dbReference type="InterPro" id="IPR000326">
    <property type="entry name" value="PAP2/HPO"/>
</dbReference>
<reference evidence="4 5" key="1">
    <citation type="submission" date="2023-05" db="EMBL/GenBank/DDBJ databases">
        <title>Lithophilousrod everest ZFBP1038 complete genpme.</title>
        <authorList>
            <person name="Tian M."/>
        </authorList>
    </citation>
    <scope>NUCLEOTIDE SEQUENCE [LARGE SCALE GENOMIC DNA]</scope>
    <source>
        <strain evidence="4 5">ZFBP1038</strain>
    </source>
</reference>
<dbReference type="PANTHER" id="PTHR14969">
    <property type="entry name" value="SPHINGOSINE-1-PHOSPHATE PHOSPHOHYDROLASE"/>
    <property type="match status" value="1"/>
</dbReference>
<dbReference type="CDD" id="cd03392">
    <property type="entry name" value="PAP2_like_2"/>
    <property type="match status" value="1"/>
</dbReference>
<dbReference type="EMBL" id="CP090958">
    <property type="protein sequence ID" value="WGW12066.1"/>
    <property type="molecule type" value="Genomic_DNA"/>
</dbReference>
<feature type="region of interest" description="Disordered" evidence="1">
    <location>
        <begin position="1"/>
        <end position="63"/>
    </location>
</feature>
<feature type="transmembrane region" description="Helical" evidence="2">
    <location>
        <begin position="73"/>
        <end position="94"/>
    </location>
</feature>
<dbReference type="PANTHER" id="PTHR14969:SF13">
    <property type="entry name" value="AT30094P"/>
    <property type="match status" value="1"/>
</dbReference>
<accession>A0ABY8QTA4</accession>
<feature type="transmembrane region" description="Helical" evidence="2">
    <location>
        <begin position="129"/>
        <end position="149"/>
    </location>
</feature>
<dbReference type="InterPro" id="IPR036938">
    <property type="entry name" value="PAP2/HPO_sf"/>
</dbReference>
<feature type="transmembrane region" description="Helical" evidence="2">
    <location>
        <begin position="156"/>
        <end position="177"/>
    </location>
</feature>
<dbReference type="SUPFAM" id="SSF48317">
    <property type="entry name" value="Acid phosphatase/Vanadium-dependent haloperoxidase"/>
    <property type="match status" value="1"/>
</dbReference>
<feature type="transmembrane region" description="Helical" evidence="2">
    <location>
        <begin position="228"/>
        <end position="249"/>
    </location>
</feature>